<dbReference type="GO" id="GO:0034236">
    <property type="term" value="F:protein kinase A catalytic subunit binding"/>
    <property type="evidence" value="ECO:0007669"/>
    <property type="project" value="TreeGrafter"/>
</dbReference>
<evidence type="ECO:0000256" key="17">
    <source>
        <dbReference type="SAM" id="MobiDB-lite"/>
    </source>
</evidence>
<dbReference type="GO" id="GO:0030553">
    <property type="term" value="F:cGMP binding"/>
    <property type="evidence" value="ECO:0007669"/>
    <property type="project" value="UniProtKB-KW"/>
</dbReference>
<evidence type="ECO:0000256" key="5">
    <source>
        <dbReference type="ARBA" id="ARBA00012319"/>
    </source>
</evidence>
<sequence>MDNKYGDNIIDFLRYLEKFVKSLTKDNKIEEFKTFDIKSLLYPGNKDYFGNLSKFLLAVISARIGSNFINEDDIFEISEILKELLGDELQLLPYLSYEELYVEIVYQVGEINGTVSEIIEAIKVTIDFLSTFEKVSQTIDRSNEKQKLLSYLSAPVNQLDNSVSGVFNVNDYTDIQNFFNELTNENNKSPDSNISILINDFQSLLNILESQQPSKMVINDSPRTQQRNGTTEQQQQQLQQQGEQQTEQQQKGQQQNKEPYYSKDRIIKVSGPSYVFTPSDCNVSIQVGIPPDTLKRDQSICHFIVPHFLISKDVSLSEVEFPIFYNKFVQKGKTKVVIICTDEQKQRIETILTESIFGPAPQHIYTNEEITIPDYKIDLLTERLAIDPRANDETLDSYVMFKTFDSFGIVDINLPSASDPSKFIDLRIRNTKGLISFHEDHQVVQKHLKLQEQDKSSTSTDKQMINTSGNNVSLKTNNVSVIDSTIESQYVPVLPFGNDHEQVKKFKAPTLGVTFLGVSHGLDFAHCSHTTGFIIWINGSGVVVDPPVGNTTYLQTNGIYGKTVEHIILTHCHADHDSGILQKIIERNKVTLYTTKTINESYMRKLKALTGLPEQSLKNYYTWVPVTIGNKIKILGAEFEFDYSFHVIPTIRFKLEIYNKKISYSADTFYDLQKFKQLKNQGILTKKRIERLKSFVFDADMIIHESGVAPIHTPITNLLALPAEIRKKIRVVHCSSSVDTKGEIIRPKEGLENTETIKVDRKYKGVAECIQIQTALNHCSVFSKLSPVEVQRVFFLCKKIWVKCNDIIIKKGSPSDMFYIILSGKVLVYENEYEAIKSANNVANPTALKTGAIKINLCAGETLGESALQLDKNIDASATVIAETDVCLLVWKTMDLRTEFHSNLNTFISKVHMDLSHINSCRDAIIRAFQHNITQHINKEEVDIIANGSKDVSFAHHQVIFSEGDISDCMYIIKQGRVRIHSKKNKNIIRHLNVGDFFGETAYRRSNDDVNFVPTRSFTATASDPTILLKLDGESIVNPRIQNIIEQKAKKNAEDNIRYHAYSPKIRTPRTPKRVYHLEGLSNLSGETLSSFKLSSFQ</sequence>
<evidence type="ECO:0000313" key="20">
    <source>
        <dbReference type="Proteomes" id="UP001344447"/>
    </source>
</evidence>
<evidence type="ECO:0000256" key="7">
    <source>
        <dbReference type="ARBA" id="ARBA00022535"/>
    </source>
</evidence>
<evidence type="ECO:0000256" key="4">
    <source>
        <dbReference type="ARBA" id="ARBA00004514"/>
    </source>
</evidence>
<keyword evidence="11" id="KW-0378">Hydrolase</keyword>
<evidence type="ECO:0000256" key="2">
    <source>
        <dbReference type="ARBA" id="ARBA00001946"/>
    </source>
</evidence>
<evidence type="ECO:0000256" key="8">
    <source>
        <dbReference type="ARBA" id="ARBA00022723"/>
    </source>
</evidence>
<dbReference type="GO" id="GO:0046872">
    <property type="term" value="F:metal ion binding"/>
    <property type="evidence" value="ECO:0007669"/>
    <property type="project" value="UniProtKB-KW"/>
</dbReference>
<feature type="compositionally biased region" description="Low complexity" evidence="17">
    <location>
        <begin position="225"/>
        <end position="255"/>
    </location>
</feature>
<evidence type="ECO:0000256" key="16">
    <source>
        <dbReference type="ARBA" id="ARBA00061002"/>
    </source>
</evidence>
<gene>
    <name evidence="19" type="ORF">RB653_002636</name>
</gene>
<feature type="domain" description="Cyclic nucleotide-binding" evidence="18">
    <location>
        <begin position="781"/>
        <end position="889"/>
    </location>
</feature>
<keyword evidence="6" id="KW-0963">Cytoplasm</keyword>
<dbReference type="Pfam" id="PF00027">
    <property type="entry name" value="cNMP_binding"/>
    <property type="match status" value="2"/>
</dbReference>
<dbReference type="GO" id="GO:0005829">
    <property type="term" value="C:cytosol"/>
    <property type="evidence" value="ECO:0007669"/>
    <property type="project" value="UniProtKB-SubCell"/>
</dbReference>
<dbReference type="InterPro" id="IPR001279">
    <property type="entry name" value="Metallo-B-lactamas"/>
</dbReference>
<keyword evidence="7" id="KW-0140">cGMP</keyword>
<organism evidence="19 20">
    <name type="scientific">Dictyostelium firmibasis</name>
    <dbReference type="NCBI Taxonomy" id="79012"/>
    <lineage>
        <taxon>Eukaryota</taxon>
        <taxon>Amoebozoa</taxon>
        <taxon>Evosea</taxon>
        <taxon>Eumycetozoa</taxon>
        <taxon>Dictyostelia</taxon>
        <taxon>Dictyosteliales</taxon>
        <taxon>Dictyosteliaceae</taxon>
        <taxon>Dictyostelium</taxon>
    </lineage>
</organism>
<comment type="subcellular location">
    <subcellularLocation>
        <location evidence="4">Cytoplasm</location>
        <location evidence="4">Cytosol</location>
    </subcellularLocation>
</comment>
<dbReference type="PROSITE" id="PS50042">
    <property type="entry name" value="CNMP_BINDING_3"/>
    <property type="match status" value="2"/>
</dbReference>
<dbReference type="FunFam" id="3.60.15.10:FF:000029">
    <property type="entry name" value="Cyclic nucleotide-binding domain protein"/>
    <property type="match status" value="1"/>
</dbReference>
<keyword evidence="13" id="KW-0460">Magnesium</keyword>
<comment type="cofactor">
    <cofactor evidence="3">
        <name>Zn(2+)</name>
        <dbReference type="ChEBI" id="CHEBI:29105"/>
    </cofactor>
</comment>
<protein>
    <recommendedName>
        <fullName evidence="5">3',5'-cyclic-GMP phosphodiesterase</fullName>
        <ecNumber evidence="5">3.1.4.35</ecNumber>
    </recommendedName>
</protein>
<dbReference type="SUPFAM" id="SSF51206">
    <property type="entry name" value="cAMP-binding domain-like"/>
    <property type="match status" value="2"/>
</dbReference>
<feature type="region of interest" description="Disordered" evidence="17">
    <location>
        <begin position="215"/>
        <end position="262"/>
    </location>
</feature>
<evidence type="ECO:0000256" key="15">
    <source>
        <dbReference type="ARBA" id="ARBA00023211"/>
    </source>
</evidence>
<proteinExistence type="inferred from homology"/>
<evidence type="ECO:0000256" key="9">
    <source>
        <dbReference type="ARBA" id="ARBA00022737"/>
    </source>
</evidence>
<keyword evidence="9" id="KW-0677">Repeat</keyword>
<dbReference type="EMBL" id="JAVFKY010000004">
    <property type="protein sequence ID" value="KAK5577691.1"/>
    <property type="molecule type" value="Genomic_DNA"/>
</dbReference>
<comment type="cofactor">
    <cofactor evidence="1">
        <name>Mn(2+)</name>
        <dbReference type="ChEBI" id="CHEBI:29035"/>
    </cofactor>
</comment>
<evidence type="ECO:0000313" key="19">
    <source>
        <dbReference type="EMBL" id="KAK5577691.1"/>
    </source>
</evidence>
<dbReference type="GO" id="GO:0019934">
    <property type="term" value="P:cGMP-mediated signaling"/>
    <property type="evidence" value="ECO:0007669"/>
    <property type="project" value="UniProtKB-ARBA"/>
</dbReference>
<dbReference type="InterPro" id="IPR036866">
    <property type="entry name" value="RibonucZ/Hydroxyglut_hydro"/>
</dbReference>
<keyword evidence="14" id="KW-0142">cGMP-binding</keyword>
<comment type="caution">
    <text evidence="19">The sequence shown here is derived from an EMBL/GenBank/DDBJ whole genome shotgun (WGS) entry which is preliminary data.</text>
</comment>
<dbReference type="GO" id="GO:0072697">
    <property type="term" value="P:protein localization to cell cortex"/>
    <property type="evidence" value="ECO:0007669"/>
    <property type="project" value="UniProtKB-ARBA"/>
</dbReference>
<dbReference type="InterPro" id="IPR000595">
    <property type="entry name" value="cNMP-bd_dom"/>
</dbReference>
<dbReference type="Proteomes" id="UP001344447">
    <property type="component" value="Unassembled WGS sequence"/>
</dbReference>
<name>A0AAN7TXM1_9MYCE</name>
<dbReference type="SMART" id="SM00100">
    <property type="entry name" value="cNMP"/>
    <property type="match status" value="2"/>
</dbReference>
<evidence type="ECO:0000256" key="14">
    <source>
        <dbReference type="ARBA" id="ARBA00022992"/>
    </source>
</evidence>
<evidence type="ECO:0000256" key="3">
    <source>
        <dbReference type="ARBA" id="ARBA00001947"/>
    </source>
</evidence>
<dbReference type="GO" id="GO:0047555">
    <property type="term" value="F:3',5'-cyclic-GMP phosphodiesterase activity"/>
    <property type="evidence" value="ECO:0007669"/>
    <property type="project" value="UniProtKB-EC"/>
</dbReference>
<keyword evidence="12" id="KW-0862">Zinc</keyword>
<keyword evidence="15" id="KW-0464">Manganese</keyword>
<keyword evidence="20" id="KW-1185">Reference proteome</keyword>
<dbReference type="GO" id="GO:0004862">
    <property type="term" value="F:cAMP-dependent protein kinase inhibitor activity"/>
    <property type="evidence" value="ECO:0007669"/>
    <property type="project" value="TreeGrafter"/>
</dbReference>
<accession>A0AAN7TXM1</accession>
<dbReference type="EC" id="3.1.4.35" evidence="5"/>
<feature type="domain" description="Cyclic nucleotide-binding" evidence="18">
    <location>
        <begin position="933"/>
        <end position="1036"/>
    </location>
</feature>
<dbReference type="InterPro" id="IPR050503">
    <property type="entry name" value="cAMP-dep_PK_reg_su-like"/>
</dbReference>
<dbReference type="Gene3D" id="2.60.120.10">
    <property type="entry name" value="Jelly Rolls"/>
    <property type="match status" value="2"/>
</dbReference>
<comment type="cofactor">
    <cofactor evidence="2">
        <name>Mg(2+)</name>
        <dbReference type="ChEBI" id="CHEBI:18420"/>
    </cofactor>
</comment>
<dbReference type="SUPFAM" id="SSF56281">
    <property type="entry name" value="Metallo-hydrolase/oxidoreductase"/>
    <property type="match status" value="1"/>
</dbReference>
<evidence type="ECO:0000256" key="12">
    <source>
        <dbReference type="ARBA" id="ARBA00022833"/>
    </source>
</evidence>
<dbReference type="PANTHER" id="PTHR11635">
    <property type="entry name" value="CAMP-DEPENDENT PROTEIN KINASE REGULATORY CHAIN"/>
    <property type="match status" value="1"/>
</dbReference>
<evidence type="ECO:0000259" key="18">
    <source>
        <dbReference type="PROSITE" id="PS50042"/>
    </source>
</evidence>
<keyword evidence="10" id="KW-0547">Nucleotide-binding</keyword>
<evidence type="ECO:0000256" key="1">
    <source>
        <dbReference type="ARBA" id="ARBA00001936"/>
    </source>
</evidence>
<dbReference type="GO" id="GO:0030552">
    <property type="term" value="F:cAMP binding"/>
    <property type="evidence" value="ECO:0007669"/>
    <property type="project" value="TreeGrafter"/>
</dbReference>
<dbReference type="Gene3D" id="3.60.15.10">
    <property type="entry name" value="Ribonuclease Z/Hydroxyacylglutathione hydrolase-like"/>
    <property type="match status" value="1"/>
</dbReference>
<dbReference type="CDD" id="cd07738">
    <property type="entry name" value="DdPDE5-like_MBL-fold"/>
    <property type="match status" value="1"/>
</dbReference>
<evidence type="ECO:0000256" key="6">
    <source>
        <dbReference type="ARBA" id="ARBA00022490"/>
    </source>
</evidence>
<evidence type="ECO:0000256" key="10">
    <source>
        <dbReference type="ARBA" id="ARBA00022741"/>
    </source>
</evidence>
<dbReference type="CDD" id="cd00038">
    <property type="entry name" value="CAP_ED"/>
    <property type="match status" value="2"/>
</dbReference>
<evidence type="ECO:0000256" key="13">
    <source>
        <dbReference type="ARBA" id="ARBA00022842"/>
    </source>
</evidence>
<dbReference type="InterPro" id="IPR014710">
    <property type="entry name" value="RmlC-like_jellyroll"/>
</dbReference>
<dbReference type="GO" id="GO:0005952">
    <property type="term" value="C:cAMP-dependent protein kinase complex"/>
    <property type="evidence" value="ECO:0007669"/>
    <property type="project" value="InterPro"/>
</dbReference>
<reference evidence="19 20" key="1">
    <citation type="submission" date="2023-11" db="EMBL/GenBank/DDBJ databases">
        <title>Dfirmibasis_genome.</title>
        <authorList>
            <person name="Edelbroek B."/>
            <person name="Kjellin J."/>
            <person name="Jerlstrom-Hultqvist J."/>
            <person name="Soderbom F."/>
        </authorList>
    </citation>
    <scope>NUCLEOTIDE SEQUENCE [LARGE SCALE GENOMIC DNA]</scope>
    <source>
        <strain evidence="19 20">TNS-C-14</strain>
    </source>
</reference>
<dbReference type="AlphaFoldDB" id="A0AAN7TXM1"/>
<comment type="similarity">
    <text evidence="16">Belongs to the metallo-beta-lactamase superfamily. cNMP phosphodiesterase family.</text>
</comment>
<dbReference type="InterPro" id="IPR018490">
    <property type="entry name" value="cNMP-bd_dom_sf"/>
</dbReference>
<evidence type="ECO:0000256" key="11">
    <source>
        <dbReference type="ARBA" id="ARBA00022801"/>
    </source>
</evidence>
<dbReference type="SMART" id="SM00849">
    <property type="entry name" value="Lactamase_B"/>
    <property type="match status" value="1"/>
</dbReference>
<dbReference type="Pfam" id="PF23023">
    <property type="entry name" value="Anti-Pycsar_Apyc1"/>
    <property type="match status" value="1"/>
</dbReference>
<keyword evidence="8" id="KW-0479">Metal-binding</keyword>
<dbReference type="PANTHER" id="PTHR11635:SF165">
    <property type="entry name" value="CAMP_CGMP-DEPENDENT 3',5'-CAMP_CGMP PHOSPHODIESTERASE B"/>
    <property type="match status" value="1"/>
</dbReference>